<evidence type="ECO:0000256" key="5">
    <source>
        <dbReference type="ARBA" id="ARBA00023002"/>
    </source>
</evidence>
<keyword evidence="6" id="KW-0520">NAD</keyword>
<feature type="domain" description="3-hydroxyacyl-CoA dehydrogenase C-terminal" evidence="13">
    <location>
        <begin position="604"/>
        <end position="689"/>
    </location>
</feature>
<evidence type="ECO:0000313" key="16">
    <source>
        <dbReference type="Proteomes" id="UP001595711"/>
    </source>
</evidence>
<evidence type="ECO:0000256" key="9">
    <source>
        <dbReference type="ARBA" id="ARBA00023235"/>
    </source>
</evidence>
<evidence type="ECO:0000256" key="12">
    <source>
        <dbReference type="ARBA" id="ARBA00049556"/>
    </source>
</evidence>
<keyword evidence="10" id="KW-0456">Lyase</keyword>
<organism evidence="15 16">
    <name type="scientific">Ferrovibrio xuzhouensis</name>
    <dbReference type="NCBI Taxonomy" id="1576914"/>
    <lineage>
        <taxon>Bacteria</taxon>
        <taxon>Pseudomonadati</taxon>
        <taxon>Pseudomonadota</taxon>
        <taxon>Alphaproteobacteria</taxon>
        <taxon>Rhodospirillales</taxon>
        <taxon>Rhodospirillaceae</taxon>
        <taxon>Ferrovibrio</taxon>
    </lineage>
</organism>
<dbReference type="RefSeq" id="WP_379720600.1">
    <property type="nucleotide sequence ID" value="NZ_JBHRYJ010000001.1"/>
</dbReference>
<dbReference type="InterPro" id="IPR006108">
    <property type="entry name" value="3HC_DH_C"/>
</dbReference>
<dbReference type="InterPro" id="IPR006176">
    <property type="entry name" value="3-OHacyl-CoA_DH_NAD-bd"/>
</dbReference>
<protein>
    <submittedName>
        <fullName evidence="15">3-hydroxyacyl-CoA dehydrogenase NAD-binding domain-containing protein</fullName>
    </submittedName>
</protein>
<dbReference type="Pfam" id="PF00725">
    <property type="entry name" value="3HCDH"/>
    <property type="match status" value="2"/>
</dbReference>
<comment type="pathway">
    <text evidence="2">Lipid metabolism; fatty acid beta-oxidation.</text>
</comment>
<dbReference type="Gene3D" id="1.10.1040.50">
    <property type="match status" value="1"/>
</dbReference>
<feature type="domain" description="3-hydroxyacyl-CoA dehydrogenase NAD binding" evidence="14">
    <location>
        <begin position="297"/>
        <end position="474"/>
    </location>
</feature>
<reference evidence="16" key="1">
    <citation type="journal article" date="2019" name="Int. J. Syst. Evol. Microbiol.">
        <title>The Global Catalogue of Microorganisms (GCM) 10K type strain sequencing project: providing services to taxonomists for standard genome sequencing and annotation.</title>
        <authorList>
            <consortium name="The Broad Institute Genomics Platform"/>
            <consortium name="The Broad Institute Genome Sequencing Center for Infectious Disease"/>
            <person name="Wu L."/>
            <person name="Ma J."/>
        </authorList>
    </citation>
    <scope>NUCLEOTIDE SEQUENCE [LARGE SCALE GENOMIC DNA]</scope>
    <source>
        <strain evidence="16">KCTC 42182</strain>
    </source>
</reference>
<feature type="domain" description="3-hydroxyacyl-CoA dehydrogenase C-terminal" evidence="13">
    <location>
        <begin position="477"/>
        <end position="570"/>
    </location>
</feature>
<proteinExistence type="predicted"/>
<dbReference type="Pfam" id="PF02737">
    <property type="entry name" value="3HCDH_N"/>
    <property type="match status" value="1"/>
</dbReference>
<keyword evidence="11" id="KW-0511">Multifunctional enzyme</keyword>
<accession>A0ABV7VBE2</accession>
<dbReference type="InterPro" id="IPR001753">
    <property type="entry name" value="Enoyl-CoA_hydra/iso"/>
</dbReference>
<keyword evidence="8" id="KW-0576">Peroxisome</keyword>
<evidence type="ECO:0000256" key="3">
    <source>
        <dbReference type="ARBA" id="ARBA00022832"/>
    </source>
</evidence>
<dbReference type="Proteomes" id="UP001595711">
    <property type="component" value="Unassembled WGS sequence"/>
</dbReference>
<gene>
    <name evidence="15" type="ORF">ACFOOQ_01300</name>
</gene>
<sequence>MTDPVLYAVRDGIAVLTVENPPVNALSQGVRAGLIAGLDKADADPAVSAAVIIGGGRTFIAGADIKEFGKPPTQPYLPDVLKRIEAMKKPVVAALHGTALGGGFEVALTCHWRVAIEAAQVGLPEVKLGVIPGSGGTQRLPRLIGPKLALDMIVPGNPIPAKKAHDLGIIDQIVAGDLLDGAVAFAKTVVAEKRPLRLVRDMNDKVSNVDPAVFEDYRKSIARKAKGFLAPWRCIDAVEAATKLPIDEGLLKEREYFFECMDSPQRKGQIHAFFSEREAAKIPDLPADVQPKQIASAAVLGAGTMGGGIAMNFANAGIPVKILDMSQEALSRGLGVIEKNYATSVARGSMSQAAMDRAMKLITGTQQFEDIGQADIVVEAVFEEMGVKKDVFGKLDTVMKPGAVLATNTSTLNIDEIAAATKRPQDVIGTHFFSPANVMKLLENVRGAKSSPETIATVMALGKTLKKVSVLAGNCDGFIGNRMLHGYLREANFLLEEGALPQQVDKALEDFGLAMGPFRMGDLAGLDVGWRIRKGKAHLRPADERYSPVADRLCELGRFGQKTGAGFYKYEGRDAIPDPATEEIILASAKEQGIERRAISDEEIVRRCMYPLVNEGAKILEEGIAIRASDVDIVYLFGYGFPVYRGGPMFWAEQIGLDKVLATIRGFHKIHGKFWEPAKLLVQRAEAGKGWNDR</sequence>
<dbReference type="SUPFAM" id="SSF52096">
    <property type="entry name" value="ClpP/crotonase"/>
    <property type="match status" value="1"/>
</dbReference>
<comment type="catalytic activity">
    <reaction evidence="12">
        <text>a (3S)-3-hydroxyacyl-CoA + NAD(+) = a 3-oxoacyl-CoA + NADH + H(+)</text>
        <dbReference type="Rhea" id="RHEA:22432"/>
        <dbReference type="ChEBI" id="CHEBI:15378"/>
        <dbReference type="ChEBI" id="CHEBI:57318"/>
        <dbReference type="ChEBI" id="CHEBI:57540"/>
        <dbReference type="ChEBI" id="CHEBI:57945"/>
        <dbReference type="ChEBI" id="CHEBI:90726"/>
        <dbReference type="EC" id="1.1.1.35"/>
    </reaction>
</comment>
<evidence type="ECO:0000256" key="4">
    <source>
        <dbReference type="ARBA" id="ARBA00022963"/>
    </source>
</evidence>
<evidence type="ECO:0000256" key="6">
    <source>
        <dbReference type="ARBA" id="ARBA00023027"/>
    </source>
</evidence>
<dbReference type="Gene3D" id="3.40.50.720">
    <property type="entry name" value="NAD(P)-binding Rossmann-like Domain"/>
    <property type="match status" value="1"/>
</dbReference>
<evidence type="ECO:0000256" key="11">
    <source>
        <dbReference type="ARBA" id="ARBA00023268"/>
    </source>
</evidence>
<keyword evidence="3" id="KW-0276">Fatty acid metabolism</keyword>
<evidence type="ECO:0000256" key="8">
    <source>
        <dbReference type="ARBA" id="ARBA00023140"/>
    </source>
</evidence>
<evidence type="ECO:0000259" key="13">
    <source>
        <dbReference type="Pfam" id="PF00725"/>
    </source>
</evidence>
<dbReference type="SUPFAM" id="SSF51735">
    <property type="entry name" value="NAD(P)-binding Rossmann-fold domains"/>
    <property type="match status" value="1"/>
</dbReference>
<evidence type="ECO:0000256" key="2">
    <source>
        <dbReference type="ARBA" id="ARBA00005005"/>
    </source>
</evidence>
<keyword evidence="9" id="KW-0413">Isomerase</keyword>
<dbReference type="InterPro" id="IPR008927">
    <property type="entry name" value="6-PGluconate_DH-like_C_sf"/>
</dbReference>
<evidence type="ECO:0000256" key="1">
    <source>
        <dbReference type="ARBA" id="ARBA00004275"/>
    </source>
</evidence>
<dbReference type="PANTHER" id="PTHR23309">
    <property type="entry name" value="3-HYDROXYACYL-COA DEHYROGENASE"/>
    <property type="match status" value="1"/>
</dbReference>
<keyword evidence="16" id="KW-1185">Reference proteome</keyword>
<dbReference type="SUPFAM" id="SSF48179">
    <property type="entry name" value="6-phosphogluconate dehydrogenase C-terminal domain-like"/>
    <property type="match status" value="2"/>
</dbReference>
<comment type="caution">
    <text evidence="15">The sequence shown here is derived from an EMBL/GenBank/DDBJ whole genome shotgun (WGS) entry which is preliminary data.</text>
</comment>
<keyword evidence="5" id="KW-0560">Oxidoreductase</keyword>
<comment type="subcellular location">
    <subcellularLocation>
        <location evidence="1">Peroxisome</location>
    </subcellularLocation>
</comment>
<dbReference type="CDD" id="cd06558">
    <property type="entry name" value="crotonase-like"/>
    <property type="match status" value="1"/>
</dbReference>
<dbReference type="InterPro" id="IPR029045">
    <property type="entry name" value="ClpP/crotonase-like_dom_sf"/>
</dbReference>
<name>A0ABV7VBE2_9PROT</name>
<evidence type="ECO:0000256" key="7">
    <source>
        <dbReference type="ARBA" id="ARBA00023098"/>
    </source>
</evidence>
<dbReference type="EMBL" id="JBHRYJ010000001">
    <property type="protein sequence ID" value="MFC3674157.1"/>
    <property type="molecule type" value="Genomic_DNA"/>
</dbReference>
<evidence type="ECO:0000259" key="14">
    <source>
        <dbReference type="Pfam" id="PF02737"/>
    </source>
</evidence>
<dbReference type="Gene3D" id="3.90.226.10">
    <property type="entry name" value="2-enoyl-CoA Hydratase, Chain A, domain 1"/>
    <property type="match status" value="1"/>
</dbReference>
<dbReference type="InterPro" id="IPR036291">
    <property type="entry name" value="NAD(P)-bd_dom_sf"/>
</dbReference>
<keyword evidence="4" id="KW-0442">Lipid degradation</keyword>
<evidence type="ECO:0000313" key="15">
    <source>
        <dbReference type="EMBL" id="MFC3674157.1"/>
    </source>
</evidence>
<dbReference type="Pfam" id="PF00378">
    <property type="entry name" value="ECH_1"/>
    <property type="match status" value="1"/>
</dbReference>
<evidence type="ECO:0000256" key="10">
    <source>
        <dbReference type="ARBA" id="ARBA00023239"/>
    </source>
</evidence>
<keyword evidence="7" id="KW-0443">Lipid metabolism</keyword>
<dbReference type="PANTHER" id="PTHR23309:SF51">
    <property type="entry name" value="3-HYDROXYACYL-COA DEHYDROGENASE-RELATED"/>
    <property type="match status" value="1"/>
</dbReference>